<dbReference type="PRINTS" id="PR01437">
    <property type="entry name" value="NUOXDRDTASE4"/>
</dbReference>
<feature type="transmembrane region" description="Helical" evidence="16">
    <location>
        <begin position="6"/>
        <end position="26"/>
    </location>
</feature>
<evidence type="ECO:0000256" key="2">
    <source>
        <dbReference type="ARBA" id="ARBA00009025"/>
    </source>
</evidence>
<evidence type="ECO:0000256" key="9">
    <source>
        <dbReference type="ARBA" id="ARBA00022982"/>
    </source>
</evidence>
<keyword evidence="7 16" id="KW-0812">Transmembrane</keyword>
<dbReference type="Pfam" id="PF00361">
    <property type="entry name" value="Proton_antipo_M"/>
    <property type="match status" value="1"/>
</dbReference>
<feature type="transmembrane region" description="Helical" evidence="16">
    <location>
        <begin position="38"/>
        <end position="56"/>
    </location>
</feature>
<evidence type="ECO:0000256" key="13">
    <source>
        <dbReference type="ARBA" id="ARBA00023128"/>
    </source>
</evidence>
<evidence type="ECO:0000256" key="14">
    <source>
        <dbReference type="ARBA" id="ARBA00023136"/>
    </source>
</evidence>
<evidence type="ECO:0000256" key="6">
    <source>
        <dbReference type="ARBA" id="ARBA00022660"/>
    </source>
</evidence>
<dbReference type="AlphaFoldDB" id="A0A0S2N0A9"/>
<name>A0A0S2N0A9_CHAVR</name>
<comment type="subcellular location">
    <subcellularLocation>
        <location evidence="1 16">Mitochondrion membrane</location>
        <topology evidence="1 16">Multi-pass membrane protein</topology>
    </subcellularLocation>
</comment>
<evidence type="ECO:0000256" key="8">
    <source>
        <dbReference type="ARBA" id="ARBA00022967"/>
    </source>
</evidence>
<feature type="transmembrane region" description="Helical" evidence="16">
    <location>
        <begin position="284"/>
        <end position="306"/>
    </location>
</feature>
<comment type="catalytic activity">
    <reaction evidence="15 16">
        <text>a ubiquinone + NADH + 5 H(+)(in) = a ubiquinol + NAD(+) + 4 H(+)(out)</text>
        <dbReference type="Rhea" id="RHEA:29091"/>
        <dbReference type="Rhea" id="RHEA-COMP:9565"/>
        <dbReference type="Rhea" id="RHEA-COMP:9566"/>
        <dbReference type="ChEBI" id="CHEBI:15378"/>
        <dbReference type="ChEBI" id="CHEBI:16389"/>
        <dbReference type="ChEBI" id="CHEBI:17976"/>
        <dbReference type="ChEBI" id="CHEBI:57540"/>
        <dbReference type="ChEBI" id="CHEBI:57945"/>
        <dbReference type="EC" id="7.1.1.2"/>
    </reaction>
</comment>
<feature type="transmembrane region" description="Helical" evidence="16">
    <location>
        <begin position="258"/>
        <end position="277"/>
    </location>
</feature>
<dbReference type="PANTHER" id="PTHR43507">
    <property type="entry name" value="NADH-UBIQUINONE OXIDOREDUCTASE CHAIN 4"/>
    <property type="match status" value="1"/>
</dbReference>
<keyword evidence="13 16" id="KW-0496">Mitochondrion</keyword>
<keyword evidence="11 16" id="KW-0520">NAD</keyword>
<evidence type="ECO:0000256" key="16">
    <source>
        <dbReference type="RuleBase" id="RU003297"/>
    </source>
</evidence>
<feature type="transmembrane region" description="Helical" evidence="16">
    <location>
        <begin position="62"/>
        <end position="81"/>
    </location>
</feature>
<geneLocation type="mitochondrion" evidence="18"/>
<feature type="transmembrane region" description="Helical" evidence="16">
    <location>
        <begin position="159"/>
        <end position="177"/>
    </location>
</feature>
<evidence type="ECO:0000256" key="12">
    <source>
        <dbReference type="ARBA" id="ARBA00023075"/>
    </source>
</evidence>
<feature type="transmembrane region" description="Helical" evidence="16">
    <location>
        <begin position="116"/>
        <end position="138"/>
    </location>
</feature>
<keyword evidence="9 16" id="KW-0249">Electron transport</keyword>
<dbReference type="GO" id="GO:0031966">
    <property type="term" value="C:mitochondrial membrane"/>
    <property type="evidence" value="ECO:0007669"/>
    <property type="project" value="UniProtKB-SubCell"/>
</dbReference>
<dbReference type="GO" id="GO:0003954">
    <property type="term" value="F:NADH dehydrogenase activity"/>
    <property type="evidence" value="ECO:0007669"/>
    <property type="project" value="TreeGrafter"/>
</dbReference>
<organism evidence="18">
    <name type="scientific">Chaetopterus variopedatus</name>
    <name type="common">Parchment tube worm</name>
    <name type="synonym">Tricoelia variopedata</name>
    <dbReference type="NCBI Taxonomy" id="34590"/>
    <lineage>
        <taxon>Eukaryota</taxon>
        <taxon>Metazoa</taxon>
        <taxon>Spiralia</taxon>
        <taxon>Lophotrochozoa</taxon>
        <taxon>Annelida</taxon>
        <taxon>Polychaeta</taxon>
        <taxon>Sedentaria</taxon>
        <taxon>Chaetopteridae</taxon>
        <taxon>Chaetopterus</taxon>
    </lineage>
</organism>
<dbReference type="GO" id="GO:0042773">
    <property type="term" value="P:ATP synthesis coupled electron transport"/>
    <property type="evidence" value="ECO:0007669"/>
    <property type="project" value="InterPro"/>
</dbReference>
<feature type="transmembrane region" description="Helical" evidence="16">
    <location>
        <begin position="231"/>
        <end position="252"/>
    </location>
</feature>
<evidence type="ECO:0000256" key="1">
    <source>
        <dbReference type="ARBA" id="ARBA00004225"/>
    </source>
</evidence>
<keyword evidence="10 16" id="KW-1133">Transmembrane helix</keyword>
<dbReference type="EMBL" id="KT726958">
    <property type="protein sequence ID" value="ALO81667.1"/>
    <property type="molecule type" value="Genomic_DNA"/>
</dbReference>
<evidence type="ECO:0000256" key="7">
    <source>
        <dbReference type="ARBA" id="ARBA00022692"/>
    </source>
</evidence>
<gene>
    <name evidence="18" type="primary">NAD4</name>
</gene>
<keyword evidence="14 16" id="KW-0472">Membrane</keyword>
<feature type="transmembrane region" description="Helical" evidence="16">
    <location>
        <begin position="197"/>
        <end position="219"/>
    </location>
</feature>
<evidence type="ECO:0000256" key="10">
    <source>
        <dbReference type="ARBA" id="ARBA00022989"/>
    </source>
</evidence>
<dbReference type="PANTHER" id="PTHR43507:SF20">
    <property type="entry name" value="NADH-UBIQUINONE OXIDOREDUCTASE CHAIN 4"/>
    <property type="match status" value="1"/>
</dbReference>
<evidence type="ECO:0000259" key="17">
    <source>
        <dbReference type="Pfam" id="PF00361"/>
    </source>
</evidence>
<proteinExistence type="inferred from homology"/>
<feature type="domain" description="NADH:quinone oxidoreductase/Mrp antiporter transmembrane" evidence="17">
    <location>
        <begin position="85"/>
        <end position="368"/>
    </location>
</feature>
<accession>A0A0S2N0A9</accession>
<reference evidence="18" key="1">
    <citation type="journal article" date="2015" name="Mol. Phylogenet. Evol.">
        <title>Evolution of mitochondrial gene order in Annelida.</title>
        <authorList>
            <person name="Weigert A."/>
            <person name="Golombek A."/>
            <person name="Gerth M."/>
            <person name="Schwarz F."/>
            <person name="Struck T.H."/>
            <person name="Bleidorn C."/>
        </authorList>
    </citation>
    <scope>NUCLEOTIDE SEQUENCE</scope>
</reference>
<feature type="transmembrane region" description="Helical" evidence="16">
    <location>
        <begin position="318"/>
        <end position="342"/>
    </location>
</feature>
<keyword evidence="12 16" id="KW-0830">Ubiquinone</keyword>
<dbReference type="GO" id="GO:0015990">
    <property type="term" value="P:electron transport coupled proton transport"/>
    <property type="evidence" value="ECO:0007669"/>
    <property type="project" value="TreeGrafter"/>
</dbReference>
<keyword evidence="6 16" id="KW-0679">Respiratory chain</keyword>
<feature type="transmembrane region" description="Helical" evidence="16">
    <location>
        <begin position="88"/>
        <end position="110"/>
    </location>
</feature>
<evidence type="ECO:0000256" key="5">
    <source>
        <dbReference type="ARBA" id="ARBA00022448"/>
    </source>
</evidence>
<evidence type="ECO:0000256" key="15">
    <source>
        <dbReference type="ARBA" id="ARBA00049551"/>
    </source>
</evidence>
<comment type="function">
    <text evidence="16">Core subunit of the mitochondrial membrane respiratory chain NADH dehydrogenase (Complex I) which catalyzes electron transfer from NADH through the respiratory chain, using ubiquinone as an electron acceptor. Essential for the catalytic activity and assembly of complex I.</text>
</comment>
<dbReference type="GO" id="GO:0048039">
    <property type="term" value="F:ubiquinone binding"/>
    <property type="evidence" value="ECO:0007669"/>
    <property type="project" value="TreeGrafter"/>
</dbReference>
<evidence type="ECO:0000313" key="18">
    <source>
        <dbReference type="EMBL" id="ALO81667.1"/>
    </source>
</evidence>
<dbReference type="EC" id="7.1.1.2" evidence="3 16"/>
<evidence type="ECO:0000256" key="3">
    <source>
        <dbReference type="ARBA" id="ARBA00012944"/>
    </source>
</evidence>
<feature type="transmembrane region" description="Helical" evidence="16">
    <location>
        <begin position="363"/>
        <end position="385"/>
    </location>
</feature>
<dbReference type="GO" id="GO:0008137">
    <property type="term" value="F:NADH dehydrogenase (ubiquinone) activity"/>
    <property type="evidence" value="ECO:0007669"/>
    <property type="project" value="UniProtKB-UniRule"/>
</dbReference>
<dbReference type="InterPro" id="IPR001750">
    <property type="entry name" value="ND/Mrp_TM"/>
</dbReference>
<evidence type="ECO:0000256" key="4">
    <source>
        <dbReference type="ARBA" id="ARBA00021006"/>
    </source>
</evidence>
<feature type="transmembrane region" description="Helical" evidence="16">
    <location>
        <begin position="405"/>
        <end position="421"/>
    </location>
</feature>
<keyword evidence="5 16" id="KW-0813">Transport</keyword>
<keyword evidence="8" id="KW-1278">Translocase</keyword>
<evidence type="ECO:0000256" key="11">
    <source>
        <dbReference type="ARBA" id="ARBA00023027"/>
    </source>
</evidence>
<dbReference type="InterPro" id="IPR003918">
    <property type="entry name" value="NADH_UbQ_OxRdtase"/>
</dbReference>
<comment type="similarity">
    <text evidence="2 16">Belongs to the complex I subunit 4 family.</text>
</comment>
<protein>
    <recommendedName>
        <fullName evidence="4 16">NADH-ubiquinone oxidoreductase chain 4</fullName>
        <ecNumber evidence="3 16">7.1.1.2</ecNumber>
    </recommendedName>
</protein>
<dbReference type="RefSeq" id="YP_009192153.1">
    <property type="nucleotide sequence ID" value="NC_028710.1"/>
</dbReference>
<sequence length="430" mass="48496">MFPLSFMMLISSQMMFFYFPGIHMISNFMKLDLMSSSLICLSVILILFSYMMSFQIKSTGNYVKLFTGMVSVLLSTLVLCFMTKSMIVFYIMFEFSLIPTISLIMIWGYQPERLQATVYLMMFTLSSALPMLSAILYLSEANISMIMFSTPSSMFYINNLNSSALIWWLTLNIVFLVKLPMYIFHLWLPKAHVEAPVAGSMILAGILLKLGGYGFLRFASITPFWYSKISAFLISLSIWGSLFAALICLQQTDLKSLIAFSSVSHMGLMMAAALSFTSMGWKSALTIMIAHGMCSSALFAFAALIYDMSHTRNLYLLKGFLILIPSMAPSWFLLSAFNLGAPPSMNMMGEIMAISSCVSFSQILMPNLMILTFTVGLYCMMMYTLVTHGQLPNFYNPMLTATPRMTLVIYAHLPLLSTFFFKPEIFSNWI</sequence>